<evidence type="ECO:0000313" key="4">
    <source>
        <dbReference type="EMBL" id="TDP93499.1"/>
    </source>
</evidence>
<dbReference type="Gene3D" id="1.10.357.10">
    <property type="entry name" value="Tetracycline Repressor, domain 2"/>
    <property type="match status" value="1"/>
</dbReference>
<evidence type="ECO:0000259" key="3">
    <source>
        <dbReference type="PROSITE" id="PS50977"/>
    </source>
</evidence>
<proteinExistence type="predicted"/>
<dbReference type="GO" id="GO:0003700">
    <property type="term" value="F:DNA-binding transcription factor activity"/>
    <property type="evidence" value="ECO:0007669"/>
    <property type="project" value="TreeGrafter"/>
</dbReference>
<evidence type="ECO:0000313" key="5">
    <source>
        <dbReference type="Proteomes" id="UP000295601"/>
    </source>
</evidence>
<dbReference type="Pfam" id="PF00440">
    <property type="entry name" value="TetR_N"/>
    <property type="match status" value="1"/>
</dbReference>
<dbReference type="PROSITE" id="PS50977">
    <property type="entry name" value="HTH_TETR_2"/>
    <property type="match status" value="1"/>
</dbReference>
<reference evidence="4 5" key="1">
    <citation type="submission" date="2019-03" db="EMBL/GenBank/DDBJ databases">
        <title>Genomic analyses of the natural microbiome of Caenorhabditis elegans.</title>
        <authorList>
            <person name="Samuel B."/>
        </authorList>
    </citation>
    <scope>NUCLEOTIDE SEQUENCE [LARGE SCALE GENOMIC DNA]</scope>
    <source>
        <strain evidence="4 5">JUb18</strain>
    </source>
</reference>
<dbReference type="Proteomes" id="UP000295601">
    <property type="component" value="Unassembled WGS sequence"/>
</dbReference>
<keyword evidence="5" id="KW-1185">Reference proteome</keyword>
<sequence length="224" mass="24067">MVSSARTRKDPTERRQEILRQAASIALERGLECVTLRAVAEPLGVRASLVHHYFSSAEALVVAAFELAISGEREVLFSAKGTPTDRLATLIRRVQDGAGDELARFWLNARNLSRFRSDLALALAEQESLDRRELVGLLDDGVAVGEFACSDTLGACVRIFTAIDGRGAYVNNLGEFHHPAYVHFVTDVAAWAVGVPVEELRARVAAVGVEGRDRGAASALGGAV</sequence>
<evidence type="ECO:0000256" key="2">
    <source>
        <dbReference type="PROSITE-ProRule" id="PRU00335"/>
    </source>
</evidence>
<dbReference type="RefSeq" id="WP_133616490.1">
    <property type="nucleotide sequence ID" value="NZ_SNYA01000003.1"/>
</dbReference>
<evidence type="ECO:0000256" key="1">
    <source>
        <dbReference type="ARBA" id="ARBA00023125"/>
    </source>
</evidence>
<dbReference type="AlphaFoldDB" id="A0A4R6S1P6"/>
<dbReference type="InterPro" id="IPR001647">
    <property type="entry name" value="HTH_TetR"/>
</dbReference>
<organism evidence="4 5">
    <name type="scientific">Leucobacter luti</name>
    <dbReference type="NCBI Taxonomy" id="340320"/>
    <lineage>
        <taxon>Bacteria</taxon>
        <taxon>Bacillati</taxon>
        <taxon>Actinomycetota</taxon>
        <taxon>Actinomycetes</taxon>
        <taxon>Micrococcales</taxon>
        <taxon>Microbacteriaceae</taxon>
        <taxon>Leucobacter</taxon>
    </lineage>
</organism>
<dbReference type="InterPro" id="IPR050109">
    <property type="entry name" value="HTH-type_TetR-like_transc_reg"/>
</dbReference>
<feature type="DNA-binding region" description="H-T-H motif" evidence="2">
    <location>
        <begin position="35"/>
        <end position="54"/>
    </location>
</feature>
<dbReference type="InterPro" id="IPR009057">
    <property type="entry name" value="Homeodomain-like_sf"/>
</dbReference>
<accession>A0A4R6S1P6</accession>
<comment type="caution">
    <text evidence="4">The sequence shown here is derived from an EMBL/GenBank/DDBJ whole genome shotgun (WGS) entry which is preliminary data.</text>
</comment>
<dbReference type="EMBL" id="SNYA01000003">
    <property type="protein sequence ID" value="TDP93499.1"/>
    <property type="molecule type" value="Genomic_DNA"/>
</dbReference>
<dbReference type="PANTHER" id="PTHR30055:SF200">
    <property type="entry name" value="HTH-TYPE TRANSCRIPTIONAL REPRESSOR BDCR"/>
    <property type="match status" value="1"/>
</dbReference>
<keyword evidence="1 2" id="KW-0238">DNA-binding</keyword>
<dbReference type="PANTHER" id="PTHR30055">
    <property type="entry name" value="HTH-TYPE TRANSCRIPTIONAL REGULATOR RUTR"/>
    <property type="match status" value="1"/>
</dbReference>
<protein>
    <submittedName>
        <fullName evidence="4">TetR family transcriptional regulator</fullName>
    </submittedName>
</protein>
<feature type="domain" description="HTH tetR-type" evidence="3">
    <location>
        <begin position="12"/>
        <end position="72"/>
    </location>
</feature>
<gene>
    <name evidence="4" type="ORF">EDF62_1480</name>
</gene>
<dbReference type="OrthoDB" id="4548508at2"/>
<dbReference type="SUPFAM" id="SSF46689">
    <property type="entry name" value="Homeodomain-like"/>
    <property type="match status" value="1"/>
</dbReference>
<dbReference type="GO" id="GO:0000976">
    <property type="term" value="F:transcription cis-regulatory region binding"/>
    <property type="evidence" value="ECO:0007669"/>
    <property type="project" value="TreeGrafter"/>
</dbReference>
<name>A0A4R6S1P6_9MICO</name>